<proteinExistence type="predicted"/>
<keyword evidence="3" id="KW-1185">Reference proteome</keyword>
<gene>
    <name evidence="2" type="ORF">Metal_1866</name>
</gene>
<dbReference type="PROSITE" id="PS51257">
    <property type="entry name" value="PROKAR_LIPOPROTEIN"/>
    <property type="match status" value="1"/>
</dbReference>
<name>H8GP46_METAL</name>
<evidence type="ECO:0008006" key="4">
    <source>
        <dbReference type="Google" id="ProtNLM"/>
    </source>
</evidence>
<sequence length="164" mass="18213">MKKILLISISALLAVGCAEKGEYEAAVLEEIKKEQEVKDYHIDPEKMTDCVVDTTTQHMPGFAEFDPERRTAYKNYTKMLTLMKSADPKKTLDELRKDFGSPKALADAHNNFTESLMNCYSAIMIQSEPEEEGKGAQEEAKPNAEPAKSDTEPAQPAPVESGKK</sequence>
<feature type="compositionally biased region" description="Basic and acidic residues" evidence="1">
    <location>
        <begin position="132"/>
        <end position="151"/>
    </location>
</feature>
<dbReference type="AlphaFoldDB" id="H8GP46"/>
<dbReference type="Proteomes" id="UP000005090">
    <property type="component" value="Chromosome"/>
</dbReference>
<dbReference type="STRING" id="686340.Metal_1866"/>
<evidence type="ECO:0000313" key="2">
    <source>
        <dbReference type="EMBL" id="EIC29632.1"/>
    </source>
</evidence>
<feature type="region of interest" description="Disordered" evidence="1">
    <location>
        <begin position="123"/>
        <end position="164"/>
    </location>
</feature>
<reference evidence="2 3" key="1">
    <citation type="journal article" date="2013" name="Genome Announc.">
        <title>Genome Sequence of the Obligate Gammaproteobacterial Methanotroph Methylomicrobium album Strain BG8.</title>
        <authorList>
            <person name="Kits K.D."/>
            <person name="Kalyuzhnaya M.G."/>
            <person name="Klotz M.G."/>
            <person name="Jetten M.S."/>
            <person name="Op den Camp H.J."/>
            <person name="Vuilleumier S."/>
            <person name="Bringel F."/>
            <person name="Dispirito A.A."/>
            <person name="Murrell J.C."/>
            <person name="Bruce D."/>
            <person name="Cheng J.F."/>
            <person name="Copeland A."/>
            <person name="Goodwin L."/>
            <person name="Hauser L."/>
            <person name="Lajus A."/>
            <person name="Land M.L."/>
            <person name="Lapidus A."/>
            <person name="Lucas S."/>
            <person name="Medigue C."/>
            <person name="Pitluck S."/>
            <person name="Woyke T."/>
            <person name="Zeytun A."/>
            <person name="Stein L.Y."/>
        </authorList>
    </citation>
    <scope>NUCLEOTIDE SEQUENCE [LARGE SCALE GENOMIC DNA]</scope>
    <source>
        <strain evidence="2 3">BG8</strain>
    </source>
</reference>
<dbReference type="eggNOG" id="ENOG5034AVD">
    <property type="taxonomic scope" value="Bacteria"/>
</dbReference>
<dbReference type="RefSeq" id="WP_005371640.1">
    <property type="nucleotide sequence ID" value="NZ_CM001475.1"/>
</dbReference>
<organism evidence="2 3">
    <name type="scientific">Methylomicrobium album BG8</name>
    <dbReference type="NCBI Taxonomy" id="686340"/>
    <lineage>
        <taxon>Bacteria</taxon>
        <taxon>Pseudomonadati</taxon>
        <taxon>Pseudomonadota</taxon>
        <taxon>Gammaproteobacteria</taxon>
        <taxon>Methylococcales</taxon>
        <taxon>Methylococcaceae</taxon>
        <taxon>Methylomicrobium</taxon>
    </lineage>
</organism>
<evidence type="ECO:0000313" key="3">
    <source>
        <dbReference type="Proteomes" id="UP000005090"/>
    </source>
</evidence>
<protein>
    <recommendedName>
        <fullName evidence="4">Lipoprotein</fullName>
    </recommendedName>
</protein>
<accession>H8GP46</accession>
<evidence type="ECO:0000256" key="1">
    <source>
        <dbReference type="SAM" id="MobiDB-lite"/>
    </source>
</evidence>
<dbReference type="EMBL" id="CM001475">
    <property type="protein sequence ID" value="EIC29632.1"/>
    <property type="molecule type" value="Genomic_DNA"/>
</dbReference>
<dbReference type="HOGENOM" id="CLU_1883357_0_0_6"/>